<gene>
    <name evidence="7" type="ORF">ASPZODRAFT_133986</name>
</gene>
<feature type="compositionally biased region" description="Low complexity" evidence="5">
    <location>
        <begin position="196"/>
        <end position="218"/>
    </location>
</feature>
<dbReference type="Proteomes" id="UP000184188">
    <property type="component" value="Unassembled WGS sequence"/>
</dbReference>
<protein>
    <recommendedName>
        <fullName evidence="6">IBR domain-containing protein</fullName>
    </recommendedName>
</protein>
<keyword evidence="2" id="KW-0863">Zinc-finger</keyword>
<keyword evidence="4" id="KW-0862">Zinc</keyword>
<organism evidence="7 8">
    <name type="scientific">Penicilliopsis zonata CBS 506.65</name>
    <dbReference type="NCBI Taxonomy" id="1073090"/>
    <lineage>
        <taxon>Eukaryota</taxon>
        <taxon>Fungi</taxon>
        <taxon>Dikarya</taxon>
        <taxon>Ascomycota</taxon>
        <taxon>Pezizomycotina</taxon>
        <taxon>Eurotiomycetes</taxon>
        <taxon>Eurotiomycetidae</taxon>
        <taxon>Eurotiales</taxon>
        <taxon>Aspergillaceae</taxon>
        <taxon>Penicilliopsis</taxon>
    </lineage>
</organism>
<dbReference type="Pfam" id="PF01485">
    <property type="entry name" value="IBR"/>
    <property type="match status" value="1"/>
</dbReference>
<evidence type="ECO:0000259" key="6">
    <source>
        <dbReference type="Pfam" id="PF01485"/>
    </source>
</evidence>
<dbReference type="InterPro" id="IPR031127">
    <property type="entry name" value="E3_UB_ligase_RBR"/>
</dbReference>
<keyword evidence="1" id="KW-0479">Metal-binding</keyword>
<feature type="region of interest" description="Disordered" evidence="5">
    <location>
        <begin position="187"/>
        <end position="233"/>
    </location>
</feature>
<evidence type="ECO:0000256" key="1">
    <source>
        <dbReference type="ARBA" id="ARBA00022723"/>
    </source>
</evidence>
<proteinExistence type="predicted"/>
<dbReference type="EMBL" id="KV878345">
    <property type="protein sequence ID" value="OJJ45340.1"/>
    <property type="molecule type" value="Genomic_DNA"/>
</dbReference>
<dbReference type="GO" id="GO:0008270">
    <property type="term" value="F:zinc ion binding"/>
    <property type="evidence" value="ECO:0007669"/>
    <property type="project" value="UniProtKB-KW"/>
</dbReference>
<keyword evidence="3" id="KW-0833">Ubl conjugation pathway</keyword>
<keyword evidence="8" id="KW-1185">Reference proteome</keyword>
<dbReference type="RefSeq" id="XP_022579850.1">
    <property type="nucleotide sequence ID" value="XM_022723403.1"/>
</dbReference>
<dbReference type="OrthoDB" id="9977870at2759"/>
<accession>A0A1L9SDP8</accession>
<name>A0A1L9SDP8_9EURO</name>
<evidence type="ECO:0000313" key="7">
    <source>
        <dbReference type="EMBL" id="OJJ45340.1"/>
    </source>
</evidence>
<dbReference type="PANTHER" id="PTHR11685">
    <property type="entry name" value="RBR FAMILY RING FINGER AND IBR DOMAIN-CONTAINING"/>
    <property type="match status" value="1"/>
</dbReference>
<dbReference type="AlphaFoldDB" id="A0A1L9SDP8"/>
<dbReference type="CDD" id="cd20335">
    <property type="entry name" value="BRcat_RBR"/>
    <property type="match status" value="1"/>
</dbReference>
<dbReference type="InterPro" id="IPR002867">
    <property type="entry name" value="IBR_dom"/>
</dbReference>
<dbReference type="STRING" id="1073090.A0A1L9SDP8"/>
<evidence type="ECO:0000256" key="5">
    <source>
        <dbReference type="SAM" id="MobiDB-lite"/>
    </source>
</evidence>
<evidence type="ECO:0000256" key="4">
    <source>
        <dbReference type="ARBA" id="ARBA00022833"/>
    </source>
</evidence>
<evidence type="ECO:0000256" key="3">
    <source>
        <dbReference type="ARBA" id="ARBA00022786"/>
    </source>
</evidence>
<evidence type="ECO:0000313" key="8">
    <source>
        <dbReference type="Proteomes" id="UP000184188"/>
    </source>
</evidence>
<dbReference type="Gene3D" id="1.20.120.1750">
    <property type="match status" value="1"/>
</dbReference>
<reference evidence="8" key="1">
    <citation type="journal article" date="2017" name="Genome Biol.">
        <title>Comparative genomics reveals high biological diversity and specific adaptations in the industrially and medically important fungal genus Aspergillus.</title>
        <authorList>
            <person name="de Vries R.P."/>
            <person name="Riley R."/>
            <person name="Wiebenga A."/>
            <person name="Aguilar-Osorio G."/>
            <person name="Amillis S."/>
            <person name="Uchima C.A."/>
            <person name="Anderluh G."/>
            <person name="Asadollahi M."/>
            <person name="Askin M."/>
            <person name="Barry K."/>
            <person name="Battaglia E."/>
            <person name="Bayram O."/>
            <person name="Benocci T."/>
            <person name="Braus-Stromeyer S.A."/>
            <person name="Caldana C."/>
            <person name="Canovas D."/>
            <person name="Cerqueira G.C."/>
            <person name="Chen F."/>
            <person name="Chen W."/>
            <person name="Choi C."/>
            <person name="Clum A."/>
            <person name="Dos Santos R.A."/>
            <person name="Damasio A.R."/>
            <person name="Diallinas G."/>
            <person name="Emri T."/>
            <person name="Fekete E."/>
            <person name="Flipphi M."/>
            <person name="Freyberg S."/>
            <person name="Gallo A."/>
            <person name="Gournas C."/>
            <person name="Habgood R."/>
            <person name="Hainaut M."/>
            <person name="Harispe M.L."/>
            <person name="Henrissat B."/>
            <person name="Hilden K.S."/>
            <person name="Hope R."/>
            <person name="Hossain A."/>
            <person name="Karabika E."/>
            <person name="Karaffa L."/>
            <person name="Karanyi Z."/>
            <person name="Krasevec N."/>
            <person name="Kuo A."/>
            <person name="Kusch H."/>
            <person name="LaButti K."/>
            <person name="Lagendijk E.L."/>
            <person name="Lapidus A."/>
            <person name="Levasseur A."/>
            <person name="Lindquist E."/>
            <person name="Lipzen A."/>
            <person name="Logrieco A.F."/>
            <person name="MacCabe A."/>
            <person name="Maekelae M.R."/>
            <person name="Malavazi I."/>
            <person name="Melin P."/>
            <person name="Meyer V."/>
            <person name="Mielnichuk N."/>
            <person name="Miskei M."/>
            <person name="Molnar A.P."/>
            <person name="Mule G."/>
            <person name="Ngan C.Y."/>
            <person name="Orejas M."/>
            <person name="Orosz E."/>
            <person name="Ouedraogo J.P."/>
            <person name="Overkamp K.M."/>
            <person name="Park H.-S."/>
            <person name="Perrone G."/>
            <person name="Piumi F."/>
            <person name="Punt P.J."/>
            <person name="Ram A.F."/>
            <person name="Ramon A."/>
            <person name="Rauscher S."/>
            <person name="Record E."/>
            <person name="Riano-Pachon D.M."/>
            <person name="Robert V."/>
            <person name="Roehrig J."/>
            <person name="Ruller R."/>
            <person name="Salamov A."/>
            <person name="Salih N.S."/>
            <person name="Samson R.A."/>
            <person name="Sandor E."/>
            <person name="Sanguinetti M."/>
            <person name="Schuetze T."/>
            <person name="Sepcic K."/>
            <person name="Shelest E."/>
            <person name="Sherlock G."/>
            <person name="Sophianopoulou V."/>
            <person name="Squina F.M."/>
            <person name="Sun H."/>
            <person name="Susca A."/>
            <person name="Todd R.B."/>
            <person name="Tsang A."/>
            <person name="Unkles S.E."/>
            <person name="van de Wiele N."/>
            <person name="van Rossen-Uffink D."/>
            <person name="Oliveira J.V."/>
            <person name="Vesth T.C."/>
            <person name="Visser J."/>
            <person name="Yu J.-H."/>
            <person name="Zhou M."/>
            <person name="Andersen M.R."/>
            <person name="Archer D.B."/>
            <person name="Baker S.E."/>
            <person name="Benoit I."/>
            <person name="Brakhage A.A."/>
            <person name="Braus G.H."/>
            <person name="Fischer R."/>
            <person name="Frisvad J.C."/>
            <person name="Goldman G.H."/>
            <person name="Houbraken J."/>
            <person name="Oakley B."/>
            <person name="Pocsi I."/>
            <person name="Scazzocchio C."/>
            <person name="Seiboth B."/>
            <person name="vanKuyk P.A."/>
            <person name="Wortman J."/>
            <person name="Dyer P.S."/>
            <person name="Grigoriev I.V."/>
        </authorList>
    </citation>
    <scope>NUCLEOTIDE SEQUENCE [LARGE SCALE GENOMIC DNA]</scope>
    <source>
        <strain evidence="8">CBS 506.65</strain>
    </source>
</reference>
<dbReference type="GO" id="GO:0004842">
    <property type="term" value="F:ubiquitin-protein transferase activity"/>
    <property type="evidence" value="ECO:0007669"/>
    <property type="project" value="InterPro"/>
</dbReference>
<dbReference type="CDD" id="cd22584">
    <property type="entry name" value="Rcat_RBR_unk"/>
    <property type="match status" value="1"/>
</dbReference>
<dbReference type="GO" id="GO:0016567">
    <property type="term" value="P:protein ubiquitination"/>
    <property type="evidence" value="ECO:0007669"/>
    <property type="project" value="InterPro"/>
</dbReference>
<dbReference type="VEuPathDB" id="FungiDB:ASPZODRAFT_133986"/>
<feature type="domain" description="IBR" evidence="6">
    <location>
        <begin position="19"/>
        <end position="76"/>
    </location>
</feature>
<dbReference type="GeneID" id="34609868"/>
<sequence length="316" mass="35226">MQEISISIVKNVLKPELTKRVEEKAAEKADLDRTYCADSSCSKYILPQFIAEKVATCPVCKHKTCSLCKETTHEGACKENKYDMLLQLAKKQGWQRCKQCRTLIELKSGCSHITYVLSYPSSLPHIEYTDTILISCRCGFELCYTCGQRWKTCGCDVRDDNPMTPEENEEDVLIPFQTMPGSIEDGWPFPATGPVSAAAPTNDTSAATSSSAAPTDDAVAGPSSAAGTNQTSTFSMEFPELDDEIVARARERILQVAREGFHARGGCDHEAGWRYRREGPYFCDPCEESCGQFVMQCRECGLRTCHACWMELSRQR</sequence>
<evidence type="ECO:0000256" key="2">
    <source>
        <dbReference type="ARBA" id="ARBA00022771"/>
    </source>
</evidence>